<feature type="chain" id="PRO_5046765007" evidence="7">
    <location>
        <begin position="18"/>
        <end position="303"/>
    </location>
</feature>
<evidence type="ECO:0000313" key="9">
    <source>
        <dbReference type="Proteomes" id="UP000694865"/>
    </source>
</evidence>
<keyword evidence="4" id="KW-1015">Disulfide bond</keyword>
<feature type="region of interest" description="Disordered" evidence="6">
    <location>
        <begin position="275"/>
        <end position="303"/>
    </location>
</feature>
<feature type="compositionally biased region" description="Low complexity" evidence="6">
    <location>
        <begin position="281"/>
        <end position="292"/>
    </location>
</feature>
<evidence type="ECO:0000259" key="8">
    <source>
        <dbReference type="PROSITE" id="PS50240"/>
    </source>
</evidence>
<dbReference type="InterPro" id="IPR043504">
    <property type="entry name" value="Peptidase_S1_PA_chymotrypsin"/>
</dbReference>
<evidence type="ECO:0000256" key="4">
    <source>
        <dbReference type="ARBA" id="ARBA00023157"/>
    </source>
</evidence>
<reference evidence="10" key="1">
    <citation type="submission" date="2025-08" db="UniProtKB">
        <authorList>
            <consortium name="RefSeq"/>
        </authorList>
    </citation>
    <scope>IDENTIFICATION</scope>
    <source>
        <tissue evidence="10">Testes</tissue>
    </source>
</reference>
<dbReference type="SMART" id="SM00020">
    <property type="entry name" value="Tryp_SPc"/>
    <property type="match status" value="1"/>
</dbReference>
<dbReference type="InterPro" id="IPR018114">
    <property type="entry name" value="TRYPSIN_HIS"/>
</dbReference>
<dbReference type="GeneID" id="100369347"/>
<accession>A0ABM0GZH2</accession>
<evidence type="ECO:0000256" key="3">
    <source>
        <dbReference type="ARBA" id="ARBA00022825"/>
    </source>
</evidence>
<keyword evidence="7" id="KW-0732">Signal</keyword>
<evidence type="ECO:0000256" key="6">
    <source>
        <dbReference type="SAM" id="MobiDB-lite"/>
    </source>
</evidence>
<proteinExistence type="predicted"/>
<evidence type="ECO:0000256" key="2">
    <source>
        <dbReference type="ARBA" id="ARBA00022801"/>
    </source>
</evidence>
<evidence type="ECO:0000313" key="10">
    <source>
        <dbReference type="RefSeq" id="XP_002740836.1"/>
    </source>
</evidence>
<dbReference type="PANTHER" id="PTHR24271">
    <property type="entry name" value="KALLIKREIN-RELATED"/>
    <property type="match status" value="1"/>
</dbReference>
<dbReference type="Proteomes" id="UP000694865">
    <property type="component" value="Unplaced"/>
</dbReference>
<dbReference type="InterPro" id="IPR001254">
    <property type="entry name" value="Trypsin_dom"/>
</dbReference>
<keyword evidence="1 5" id="KW-0645">Protease</keyword>
<evidence type="ECO:0000256" key="5">
    <source>
        <dbReference type="RuleBase" id="RU363034"/>
    </source>
</evidence>
<keyword evidence="3 5" id="KW-0720">Serine protease</keyword>
<dbReference type="InterPro" id="IPR009003">
    <property type="entry name" value="Peptidase_S1_PA"/>
</dbReference>
<dbReference type="RefSeq" id="XP_002740836.1">
    <property type="nucleotide sequence ID" value="XM_002740790.2"/>
</dbReference>
<dbReference type="Gene3D" id="2.40.10.10">
    <property type="entry name" value="Trypsin-like serine proteases"/>
    <property type="match status" value="1"/>
</dbReference>
<keyword evidence="9" id="KW-1185">Reference proteome</keyword>
<evidence type="ECO:0000256" key="7">
    <source>
        <dbReference type="SAM" id="SignalP"/>
    </source>
</evidence>
<gene>
    <name evidence="10" type="primary">LOC100369347</name>
</gene>
<dbReference type="PROSITE" id="PS00134">
    <property type="entry name" value="TRYPSIN_HIS"/>
    <property type="match status" value="1"/>
</dbReference>
<dbReference type="Pfam" id="PF00089">
    <property type="entry name" value="Trypsin"/>
    <property type="match status" value="1"/>
</dbReference>
<keyword evidence="2 5" id="KW-0378">Hydrolase</keyword>
<organism evidence="9 10">
    <name type="scientific">Saccoglossus kowalevskii</name>
    <name type="common">Acorn worm</name>
    <dbReference type="NCBI Taxonomy" id="10224"/>
    <lineage>
        <taxon>Eukaryota</taxon>
        <taxon>Metazoa</taxon>
        <taxon>Hemichordata</taxon>
        <taxon>Enteropneusta</taxon>
        <taxon>Harrimaniidae</taxon>
        <taxon>Saccoglossus</taxon>
    </lineage>
</organism>
<feature type="signal peptide" evidence="7">
    <location>
        <begin position="1"/>
        <end position="17"/>
    </location>
</feature>
<dbReference type="PROSITE" id="PS50240">
    <property type="entry name" value="TRYPSIN_DOM"/>
    <property type="match status" value="1"/>
</dbReference>
<sequence length="303" mass="32159">MSLSLVFIWILVLGTSASPPRNPYVRDLLQELEPLSNGTTNIIGGHTVAPYSRPWQALVYFQIDSIWYICGGILVDPYCVLTAAHCADALPSNYEVWLGEHDRSSSDDGEKYSVETVTVSANYDSRTIDSDYAVLRLTTMANITSARIATIPLGTREIQSGELCEITGWGTTSSGSISQYLQGTNVTTLNNIECGDIWNGVTNNMLCAGDGPQGVCPGDSGGPLICQTNGAWEVHGITSWGHRECGISGYPDVYTRISVNYADISDIISGTVTGDGGVEGDSGSPSGKSNNGKGKGRGNGNSK</sequence>
<dbReference type="PRINTS" id="PR00722">
    <property type="entry name" value="CHYMOTRYPSIN"/>
</dbReference>
<dbReference type="InterPro" id="IPR033116">
    <property type="entry name" value="TRYPSIN_SER"/>
</dbReference>
<feature type="domain" description="Peptidase S1" evidence="8">
    <location>
        <begin position="42"/>
        <end position="273"/>
    </location>
</feature>
<name>A0ABM0GZH2_SACKO</name>
<dbReference type="SUPFAM" id="SSF50494">
    <property type="entry name" value="Trypsin-like serine proteases"/>
    <property type="match status" value="1"/>
</dbReference>
<dbReference type="InterPro" id="IPR001314">
    <property type="entry name" value="Peptidase_S1A"/>
</dbReference>
<evidence type="ECO:0000256" key="1">
    <source>
        <dbReference type="ARBA" id="ARBA00022670"/>
    </source>
</evidence>
<dbReference type="PANTHER" id="PTHR24271:SF50">
    <property type="match status" value="1"/>
</dbReference>
<dbReference type="CDD" id="cd00190">
    <property type="entry name" value="Tryp_SPc"/>
    <property type="match status" value="1"/>
</dbReference>
<dbReference type="PROSITE" id="PS00135">
    <property type="entry name" value="TRYPSIN_SER"/>
    <property type="match status" value="1"/>
</dbReference>
<protein>
    <submittedName>
        <fullName evidence="10">Glandular kallikrein-like</fullName>
    </submittedName>
</protein>